<proteinExistence type="predicted"/>
<evidence type="ECO:0000256" key="1">
    <source>
        <dbReference type="SAM" id="SignalP"/>
    </source>
</evidence>
<name>A0AAX2AHJ8_9BACT</name>
<evidence type="ECO:0000259" key="2">
    <source>
        <dbReference type="PROSITE" id="PS50206"/>
    </source>
</evidence>
<sequence>MKKLLLLLFISVSTIFANEAKTVAVATLEKLISKNAIIIDIRAIDKQKEEGIIPNSYRIPFDSFEEKKLKKWKYNLTKVVKSAHQSFALVSEDGKIAEKLANELVKAGYKKVYFLKGGFNSWKNEDKKVVF</sequence>
<dbReference type="RefSeq" id="WP_114842910.1">
    <property type="nucleotide sequence ID" value="NZ_CP031219.1"/>
</dbReference>
<gene>
    <name evidence="3" type="ORF">CP985_11200</name>
</gene>
<keyword evidence="4" id="KW-1185">Reference proteome</keyword>
<dbReference type="InterPro" id="IPR001763">
    <property type="entry name" value="Rhodanese-like_dom"/>
</dbReference>
<keyword evidence="1" id="KW-0732">Signal</keyword>
<feature type="chain" id="PRO_5043959765" description="Rhodanese domain-containing protein" evidence="1">
    <location>
        <begin position="18"/>
        <end position="131"/>
    </location>
</feature>
<dbReference type="Pfam" id="PF00581">
    <property type="entry name" value="Rhodanese"/>
    <property type="match status" value="1"/>
</dbReference>
<organism evidence="3 4">
    <name type="scientific">Malaciobacter mytili LMG 24559</name>
    <dbReference type="NCBI Taxonomy" id="1032238"/>
    <lineage>
        <taxon>Bacteria</taxon>
        <taxon>Pseudomonadati</taxon>
        <taxon>Campylobacterota</taxon>
        <taxon>Epsilonproteobacteria</taxon>
        <taxon>Campylobacterales</taxon>
        <taxon>Arcobacteraceae</taxon>
        <taxon>Malaciobacter</taxon>
    </lineage>
</organism>
<dbReference type="PANTHER" id="PTHR44086">
    <property type="entry name" value="THIOSULFATE SULFURTRANSFERASE RDL2, MITOCHONDRIAL-RELATED"/>
    <property type="match status" value="1"/>
</dbReference>
<dbReference type="KEGG" id="amyt:AMYT_2564"/>
<evidence type="ECO:0000313" key="3">
    <source>
        <dbReference type="EMBL" id="RXK14926.1"/>
    </source>
</evidence>
<reference evidence="3 4" key="1">
    <citation type="submission" date="2017-09" db="EMBL/GenBank/DDBJ databases">
        <title>Genomics of the genus Arcobacter.</title>
        <authorList>
            <person name="Perez-Cataluna A."/>
            <person name="Figueras M.J."/>
            <person name="Salas-Masso N."/>
        </authorList>
    </citation>
    <scope>NUCLEOTIDE SEQUENCE [LARGE SCALE GENOMIC DNA]</scope>
    <source>
        <strain evidence="3 4">CECT 7386</strain>
    </source>
</reference>
<dbReference type="EMBL" id="NXID01000048">
    <property type="protein sequence ID" value="RXK14926.1"/>
    <property type="molecule type" value="Genomic_DNA"/>
</dbReference>
<feature type="domain" description="Rhodanese" evidence="2">
    <location>
        <begin position="32"/>
        <end position="131"/>
    </location>
</feature>
<protein>
    <recommendedName>
        <fullName evidence="2">Rhodanese domain-containing protein</fullName>
    </recommendedName>
</protein>
<accession>A0AAX2AHJ8</accession>
<feature type="signal peptide" evidence="1">
    <location>
        <begin position="1"/>
        <end position="17"/>
    </location>
</feature>
<dbReference type="PROSITE" id="PS50206">
    <property type="entry name" value="RHODANESE_3"/>
    <property type="match status" value="1"/>
</dbReference>
<dbReference type="Proteomes" id="UP000290092">
    <property type="component" value="Unassembled WGS sequence"/>
</dbReference>
<dbReference type="SUPFAM" id="SSF52821">
    <property type="entry name" value="Rhodanese/Cell cycle control phosphatase"/>
    <property type="match status" value="1"/>
</dbReference>
<dbReference type="SMART" id="SM00450">
    <property type="entry name" value="RHOD"/>
    <property type="match status" value="1"/>
</dbReference>
<comment type="caution">
    <text evidence="3">The sequence shown here is derived from an EMBL/GenBank/DDBJ whole genome shotgun (WGS) entry which is preliminary data.</text>
</comment>
<dbReference type="CDD" id="cd00158">
    <property type="entry name" value="RHOD"/>
    <property type="match status" value="1"/>
</dbReference>
<dbReference type="GO" id="GO:0004792">
    <property type="term" value="F:thiosulfate-cyanide sulfurtransferase activity"/>
    <property type="evidence" value="ECO:0007669"/>
    <property type="project" value="TreeGrafter"/>
</dbReference>
<dbReference type="InterPro" id="IPR036873">
    <property type="entry name" value="Rhodanese-like_dom_sf"/>
</dbReference>
<evidence type="ECO:0000313" key="4">
    <source>
        <dbReference type="Proteomes" id="UP000290092"/>
    </source>
</evidence>
<dbReference type="Gene3D" id="3.40.250.10">
    <property type="entry name" value="Rhodanese-like domain"/>
    <property type="match status" value="1"/>
</dbReference>
<dbReference type="PANTHER" id="PTHR44086:SF10">
    <property type="entry name" value="THIOSULFATE SULFURTRANSFERASE_RHODANESE-LIKE DOMAIN-CONTAINING PROTEIN 3"/>
    <property type="match status" value="1"/>
</dbReference>
<dbReference type="AlphaFoldDB" id="A0AAX2AHJ8"/>